<keyword evidence="2" id="KW-1185">Reference proteome</keyword>
<evidence type="ECO:0000313" key="2">
    <source>
        <dbReference type="Proteomes" id="UP000827872"/>
    </source>
</evidence>
<dbReference type="Proteomes" id="UP000827872">
    <property type="component" value="Linkage Group LG01"/>
</dbReference>
<name>A0ACB8GAT5_9SAUR</name>
<evidence type="ECO:0000313" key="1">
    <source>
        <dbReference type="EMBL" id="KAH8016706.1"/>
    </source>
</evidence>
<organism evidence="1 2">
    <name type="scientific">Sphaerodactylus townsendi</name>
    <dbReference type="NCBI Taxonomy" id="933632"/>
    <lineage>
        <taxon>Eukaryota</taxon>
        <taxon>Metazoa</taxon>
        <taxon>Chordata</taxon>
        <taxon>Craniata</taxon>
        <taxon>Vertebrata</taxon>
        <taxon>Euteleostomi</taxon>
        <taxon>Lepidosauria</taxon>
        <taxon>Squamata</taxon>
        <taxon>Bifurcata</taxon>
        <taxon>Gekkota</taxon>
        <taxon>Sphaerodactylidae</taxon>
        <taxon>Sphaerodactylus</taxon>
    </lineage>
</organism>
<accession>A0ACB8GAT5</accession>
<comment type="caution">
    <text evidence="1">The sequence shown here is derived from an EMBL/GenBank/DDBJ whole genome shotgun (WGS) entry which is preliminary data.</text>
</comment>
<reference evidence="1" key="1">
    <citation type="submission" date="2021-08" db="EMBL/GenBank/DDBJ databases">
        <title>The first chromosome-level gecko genome reveals the dynamic sex chromosomes of Neotropical dwarf geckos (Sphaerodactylidae: Sphaerodactylus).</title>
        <authorList>
            <person name="Pinto B.J."/>
            <person name="Keating S.E."/>
            <person name="Gamble T."/>
        </authorList>
    </citation>
    <scope>NUCLEOTIDE SEQUENCE</scope>
    <source>
        <strain evidence="1">TG3544</strain>
    </source>
</reference>
<sequence length="75" mass="7456">MGVVSVVTATGEGLGAMMGPTTEVGIHAGPRSKGDGVIQVLSVVDLVGSHGPAMLSKALQQVMISNANSANWGLP</sequence>
<protein>
    <submittedName>
        <fullName evidence="1">Uncharacterized protein</fullName>
    </submittedName>
</protein>
<proteinExistence type="predicted"/>
<dbReference type="EMBL" id="CM037614">
    <property type="protein sequence ID" value="KAH8016706.1"/>
    <property type="molecule type" value="Genomic_DNA"/>
</dbReference>
<gene>
    <name evidence="1" type="ORF">K3G42_022018</name>
</gene>